<dbReference type="EMBL" id="WURB01000010">
    <property type="protein sequence ID" value="MXQ12841.1"/>
    <property type="molecule type" value="Genomic_DNA"/>
</dbReference>
<feature type="signal peptide" evidence="2">
    <location>
        <begin position="1"/>
        <end position="20"/>
    </location>
</feature>
<sequence>MIRLTSTLLCTFAMVSAAHAAPGDKAVAEMKGLEGQILGAVTLIETAQGVLVTGELTQLSPGPHGFHLHAVGQCKPPFATAGGHFNPDGRKHGFHDGAGSHAGDLPNLHAASDGKAVVDALAPGLTLSGGAKSLLDQDGTAIVVHAKADDYKTDPAGASGDRIACGVVTKAR</sequence>
<dbReference type="GO" id="GO:0006801">
    <property type="term" value="P:superoxide metabolic process"/>
    <property type="evidence" value="ECO:0007669"/>
    <property type="project" value="InterPro"/>
</dbReference>
<dbReference type="InterPro" id="IPR036423">
    <property type="entry name" value="SOD-like_Cu/Zn_dom_sf"/>
</dbReference>
<evidence type="ECO:0000313" key="5">
    <source>
        <dbReference type="Proteomes" id="UP000436483"/>
    </source>
</evidence>
<feature type="chain" id="PRO_5031146596" evidence="2">
    <location>
        <begin position="21"/>
        <end position="172"/>
    </location>
</feature>
<feature type="domain" description="Superoxide dismutase copper/zinc binding" evidence="3">
    <location>
        <begin position="39"/>
        <end position="168"/>
    </location>
</feature>
<dbReference type="InterPro" id="IPR001424">
    <property type="entry name" value="SOD_Cu_Zn_dom"/>
</dbReference>
<organism evidence="4 5">
    <name type="scientific">Microvirga makkahensis</name>
    <dbReference type="NCBI Taxonomy" id="1128670"/>
    <lineage>
        <taxon>Bacteria</taxon>
        <taxon>Pseudomonadati</taxon>
        <taxon>Pseudomonadota</taxon>
        <taxon>Alphaproteobacteria</taxon>
        <taxon>Hyphomicrobiales</taxon>
        <taxon>Methylobacteriaceae</taxon>
        <taxon>Microvirga</taxon>
    </lineage>
</organism>
<evidence type="ECO:0000256" key="1">
    <source>
        <dbReference type="ARBA" id="ARBA00010457"/>
    </source>
</evidence>
<evidence type="ECO:0000313" key="4">
    <source>
        <dbReference type="EMBL" id="MXQ12841.1"/>
    </source>
</evidence>
<dbReference type="AlphaFoldDB" id="A0A7X3MTG1"/>
<dbReference type="PANTHER" id="PTHR10003">
    <property type="entry name" value="SUPEROXIDE DISMUTASE CU-ZN -RELATED"/>
    <property type="match status" value="1"/>
</dbReference>
<dbReference type="OrthoDB" id="5431326at2"/>
<reference evidence="4 5" key="2">
    <citation type="submission" date="2020-01" db="EMBL/GenBank/DDBJ databases">
        <title>Microvirga sp. nov., an arsenate reduction bacterium isolated from Tibet hotspring sediments.</title>
        <authorList>
            <person name="Xian W.-D."/>
            <person name="Li W.-J."/>
        </authorList>
    </citation>
    <scope>NUCLEOTIDE SEQUENCE [LARGE SCALE GENOMIC DNA]</scope>
    <source>
        <strain evidence="4 5">KCTC 23863</strain>
    </source>
</reference>
<evidence type="ECO:0000259" key="3">
    <source>
        <dbReference type="Pfam" id="PF00080"/>
    </source>
</evidence>
<dbReference type="InterPro" id="IPR024134">
    <property type="entry name" value="SOD_Cu/Zn_/chaperone"/>
</dbReference>
<dbReference type="GO" id="GO:0005507">
    <property type="term" value="F:copper ion binding"/>
    <property type="evidence" value="ECO:0007669"/>
    <property type="project" value="InterPro"/>
</dbReference>
<dbReference type="RefSeq" id="WP_160885421.1">
    <property type="nucleotide sequence ID" value="NZ_WURB01000010.1"/>
</dbReference>
<dbReference type="PRINTS" id="PR00068">
    <property type="entry name" value="CUZNDISMTASE"/>
</dbReference>
<keyword evidence="5" id="KW-1185">Reference proteome</keyword>
<evidence type="ECO:0000256" key="2">
    <source>
        <dbReference type="SAM" id="SignalP"/>
    </source>
</evidence>
<keyword evidence="2" id="KW-0732">Signal</keyword>
<comment type="similarity">
    <text evidence="1">Belongs to the Cu-Zn superoxide dismutase family.</text>
</comment>
<gene>
    <name evidence="4" type="ORF">GR328_15515</name>
</gene>
<accession>A0A7X3MTG1</accession>
<name>A0A7X3MTG1_9HYPH</name>
<protein>
    <submittedName>
        <fullName evidence="4">Superoxide dismutase</fullName>
    </submittedName>
</protein>
<dbReference type="CDD" id="cd00305">
    <property type="entry name" value="Cu-Zn_Superoxide_Dismutase"/>
    <property type="match status" value="1"/>
</dbReference>
<proteinExistence type="inferred from homology"/>
<dbReference type="Gene3D" id="2.60.40.200">
    <property type="entry name" value="Superoxide dismutase, copper/zinc binding domain"/>
    <property type="match status" value="1"/>
</dbReference>
<dbReference type="Proteomes" id="UP000436483">
    <property type="component" value="Unassembled WGS sequence"/>
</dbReference>
<dbReference type="SUPFAM" id="SSF49329">
    <property type="entry name" value="Cu,Zn superoxide dismutase-like"/>
    <property type="match status" value="1"/>
</dbReference>
<comment type="caution">
    <text evidence="4">The sequence shown here is derived from an EMBL/GenBank/DDBJ whole genome shotgun (WGS) entry which is preliminary data.</text>
</comment>
<reference evidence="4 5" key="1">
    <citation type="submission" date="2019-12" db="EMBL/GenBank/DDBJ databases">
        <authorList>
            <person name="Yuan C.-G."/>
        </authorList>
    </citation>
    <scope>NUCLEOTIDE SEQUENCE [LARGE SCALE GENOMIC DNA]</scope>
    <source>
        <strain evidence="4 5">KCTC 23863</strain>
    </source>
</reference>
<dbReference type="Pfam" id="PF00080">
    <property type="entry name" value="Sod_Cu"/>
    <property type="match status" value="1"/>
</dbReference>